<feature type="compositionally biased region" description="Polar residues" evidence="8">
    <location>
        <begin position="648"/>
        <end position="664"/>
    </location>
</feature>
<feature type="active site" description="Glycyl thioester intermediate" evidence="7">
    <location>
        <position position="1888"/>
    </location>
</feature>
<keyword evidence="4" id="KW-0808">Transferase</keyword>
<dbReference type="PROSITE" id="PS50237">
    <property type="entry name" value="HECT"/>
    <property type="match status" value="1"/>
</dbReference>
<feature type="compositionally biased region" description="Polar residues" evidence="8">
    <location>
        <begin position="1126"/>
        <end position="1145"/>
    </location>
</feature>
<feature type="compositionally biased region" description="Low complexity" evidence="8">
    <location>
        <begin position="1279"/>
        <end position="1296"/>
    </location>
</feature>
<dbReference type="Proteomes" id="UP001370490">
    <property type="component" value="Unassembled WGS sequence"/>
</dbReference>
<keyword evidence="6 7" id="KW-0833">Ubl conjugation pathway</keyword>
<name>A0AAN8WI24_9MAGN</name>
<evidence type="ECO:0000256" key="3">
    <source>
        <dbReference type="ARBA" id="ARBA00012485"/>
    </source>
</evidence>
<dbReference type="Gene3D" id="1.25.10.10">
    <property type="entry name" value="Leucine-rich Repeat Variant"/>
    <property type="match status" value="1"/>
</dbReference>
<comment type="caution">
    <text evidence="10">The sequence shown here is derived from an EMBL/GenBank/DDBJ whole genome shotgun (WGS) entry which is preliminary data.</text>
</comment>
<dbReference type="PANTHER" id="PTHR45670">
    <property type="entry name" value="E3 UBIQUITIN-PROTEIN LIGASE TRIP12"/>
    <property type="match status" value="1"/>
</dbReference>
<feature type="compositionally biased region" description="Basic and acidic residues" evidence="8">
    <location>
        <begin position="1"/>
        <end position="10"/>
    </location>
</feature>
<feature type="region of interest" description="Disordered" evidence="8">
    <location>
        <begin position="648"/>
        <end position="691"/>
    </location>
</feature>
<dbReference type="InterPro" id="IPR035983">
    <property type="entry name" value="Hect_E3_ubiquitin_ligase"/>
</dbReference>
<accession>A0AAN8WI24</accession>
<dbReference type="Gene3D" id="3.30.2410.10">
    <property type="entry name" value="Hect, E3 ligase catalytic domain"/>
    <property type="match status" value="1"/>
</dbReference>
<dbReference type="InterPro" id="IPR045322">
    <property type="entry name" value="HECTD1/TRIP12-like"/>
</dbReference>
<gene>
    <name evidence="10" type="ORF">RJ641_013966</name>
</gene>
<evidence type="ECO:0000256" key="5">
    <source>
        <dbReference type="ARBA" id="ARBA00022737"/>
    </source>
</evidence>
<feature type="compositionally biased region" description="Low complexity" evidence="8">
    <location>
        <begin position="51"/>
        <end position="67"/>
    </location>
</feature>
<organism evidence="10 11">
    <name type="scientific">Dillenia turbinata</name>
    <dbReference type="NCBI Taxonomy" id="194707"/>
    <lineage>
        <taxon>Eukaryota</taxon>
        <taxon>Viridiplantae</taxon>
        <taxon>Streptophyta</taxon>
        <taxon>Embryophyta</taxon>
        <taxon>Tracheophyta</taxon>
        <taxon>Spermatophyta</taxon>
        <taxon>Magnoliopsida</taxon>
        <taxon>eudicotyledons</taxon>
        <taxon>Gunneridae</taxon>
        <taxon>Pentapetalae</taxon>
        <taxon>Dilleniales</taxon>
        <taxon>Dilleniaceae</taxon>
        <taxon>Dillenia</taxon>
    </lineage>
</organism>
<comment type="catalytic activity">
    <reaction evidence="1">
        <text>S-ubiquitinyl-[E2 ubiquitin-conjugating enzyme]-L-cysteine + [acceptor protein]-L-lysine = [E2 ubiquitin-conjugating enzyme]-L-cysteine + N(6)-ubiquitinyl-[acceptor protein]-L-lysine.</text>
        <dbReference type="EC" id="2.3.2.26"/>
    </reaction>
</comment>
<dbReference type="SUPFAM" id="SSF56204">
    <property type="entry name" value="Hect, E3 ligase catalytic domain"/>
    <property type="match status" value="1"/>
</dbReference>
<keyword evidence="11" id="KW-1185">Reference proteome</keyword>
<evidence type="ECO:0000256" key="4">
    <source>
        <dbReference type="ARBA" id="ARBA00022679"/>
    </source>
</evidence>
<feature type="compositionally biased region" description="Low complexity" evidence="8">
    <location>
        <begin position="963"/>
        <end position="979"/>
    </location>
</feature>
<dbReference type="FunFam" id="3.90.1750.10:FF:000048">
    <property type="entry name" value="E3 ubiquitin-protein ligase UPL3"/>
    <property type="match status" value="1"/>
</dbReference>
<dbReference type="GO" id="GO:0061630">
    <property type="term" value="F:ubiquitin protein ligase activity"/>
    <property type="evidence" value="ECO:0007669"/>
    <property type="project" value="UniProtKB-EC"/>
</dbReference>
<feature type="region of interest" description="Disordered" evidence="8">
    <location>
        <begin position="1184"/>
        <end position="1204"/>
    </location>
</feature>
<dbReference type="InterPro" id="IPR000569">
    <property type="entry name" value="HECT_dom"/>
</dbReference>
<dbReference type="SMART" id="SM00119">
    <property type="entry name" value="HECTc"/>
    <property type="match status" value="1"/>
</dbReference>
<evidence type="ECO:0000313" key="10">
    <source>
        <dbReference type="EMBL" id="KAK6946422.1"/>
    </source>
</evidence>
<evidence type="ECO:0000313" key="11">
    <source>
        <dbReference type="Proteomes" id="UP001370490"/>
    </source>
</evidence>
<feature type="region of interest" description="Disordered" evidence="8">
    <location>
        <begin position="958"/>
        <end position="1110"/>
    </location>
</feature>
<evidence type="ECO:0000256" key="8">
    <source>
        <dbReference type="SAM" id="MobiDB-lite"/>
    </source>
</evidence>
<feature type="compositionally biased region" description="Low complexity" evidence="8">
    <location>
        <begin position="11"/>
        <end position="27"/>
    </location>
</feature>
<dbReference type="FunFam" id="1.25.10.10:FF:000689">
    <property type="entry name" value="HECT ubiquitin protein ligase family protein KAK"/>
    <property type="match status" value="1"/>
</dbReference>
<keyword evidence="5" id="KW-0677">Repeat</keyword>
<protein>
    <recommendedName>
        <fullName evidence="3">HECT-type E3 ubiquitin transferase</fullName>
        <ecNumber evidence="3">2.3.2.26</ecNumber>
    </recommendedName>
</protein>
<sequence>METRSRKRAEASSTAPSSSSSSGPTTRSNKRARVCSSLISTRSRVLKSQDSVSVAMESANESSSSGNRNRRGKNNQNHDNKDNLDKGKEKEHEIRVRDKDRDLGLNTESGGVGRDEDDDNDSEGAGGILHQNLTSASNALQGLLRKLGAGLDDLLPASAMPSASSSHLSGRLKKILSGLRSDGEEGRQVEALTQLCEMLSIGTEESLSTFSVDSFVPVLVGLLNHESNPDIMLLAARALTHLCDVLPSSCAAVVQCGAVSCFCARLLTIEYMDLAEQSLQALKKISQEHPTACLRAGALMAVLSYLDFFSTGVQRVALSTAANMCKKLPSDAADFVMEALPLLTNLLQYHDSKVLEHASICLTRIAEAFASSPDKLDELCNHGLVTQAASLISTSNAGGGQASLSAPTYTGLIRLLSTCASGSPLCAKTLLLLGISGILKDILSGSGLSTSISVASALTRPQEQIFQIVNLANELLPPLPHGVISLPLNSNLFVKGSLIKKSAASSSGKQEESNGNSTEISAREKLLNDQPKLLQQFGMDLLPVLVQIYGSSVNGPVRYECLSVMGKLMYFSTSDMIQSLLTVTNISSFLAGVLAWKDPVVLVPALQIAEILMEKLPATFSKIFVREGVVHAVDTLILAGTTNTTLAQASSAEKGNDSTPGTSSRSKRYSRRNGNSKLDASVSEESKSPVTASVGLPLSTVEIPSANSSLRMTVSACAKSFKDKYFPSDPGSLEVGVTDDLLHLKNLCTKLNAGTDDLKTKGKGKSKASTPHQADINVSKEEELVGVISEMLSELSKGDGVSTFEFIGSGVVAALLHYFSCGFFSRERISEDNLPKLRQQALRRYMSFVALALPSNVDERTVAPMTVLVQKLQNALSSLERFPVVLSHSSRSATGSARLPSGLSALSQPFKLHLCRAQREKSLRDYSSNVVLIDPLASLAAVEDFLWPRVQRSDSGQKASAFAGNSESGTAAAGAGVSSPFTSTPALTTRRHSTRSKSTMNIGDTSRKEPAQEKNTSSSKGKGKAVLRPPQEESRGPQTRNATHRRATLDKDAQLKPANGDSTSEDEDLDISPVEIDDALVIEDDDISDDDDDDQEDVLRDDSLPVCMPDKVHDVKLGDLAEDSAITPSTSDTQTSPASGSSSRAATVRGSDSVDCRSGSSFSSRGAMSFAAAAMAGLGSANGRGFRGGRDRHGRPLFGSSNDPPKLLFSAGGKQLNRHLTIYQAIQRQLVLDEDDDERHSGSDFISSDGSRLWSDIYTITYQRADSQADRASGGGAGSTTASKSSKNNSSSSSNSETPSNRVSLLDSILLGELPCDIEKSNPTYNILALLRVLEGLNQLAPRLRMQAISDNFAEGNIADLNELVTTGVRVPTEEFVNNKLTPKLARQIQDALVLCSGSLPSWCYQLTKACPFLFPFETRQQYFHSTSFGLSRALYRLQQQQGADGHGLASEREVRVGRLQRQKVRVSRNRILDSAAKVMEIYCSQKTVLEVEYFGEVGTGLGPTLEFYTLLSHDLQKVGLGMWRTNSSPDKVSMEIDGDVEQKNGKTSNASNAKRYVLDTCGDDRDLVHALLGLFPRPWPANADVSDGSQFAKVIEYFRLVGRVMAKALQDGRLLDLPLSTAFYKLVLGYELDLHDILSFDVEFGKILQELQVLVSRKKHLESLGGNSRDAVACLCFRGAPVEDLCLDFTLPGYPDYILKPGEENVDINNLEEYISLVVDATVKTGIMRQMEAFRAGFNQVGMGIQVGGLLRKVQDEVFDISSLQIFSPDELDNLLCGRRELWEADTLADHIKFDHGYTAKSPAIVNVRPSGLRMLLEIMGEFTPEQQRAFCRFVTGAPRLPPGGLAVLNPKLTIVRKHSSSAVNTATNVTCPDNTADDDLPSVMTCANYLKLPPYSTKEIMYKKLLYAISEGQGSFDLS</sequence>
<reference evidence="10 11" key="1">
    <citation type="submission" date="2023-12" db="EMBL/GenBank/DDBJ databases">
        <title>A high-quality genome assembly for Dillenia turbinata (Dilleniales).</title>
        <authorList>
            <person name="Chanderbali A."/>
        </authorList>
    </citation>
    <scope>NUCLEOTIDE SEQUENCE [LARGE SCALE GENOMIC DNA]</scope>
    <source>
        <strain evidence="10">LSX21</strain>
        <tissue evidence="10">Leaf</tissue>
    </source>
</reference>
<comment type="similarity">
    <text evidence="2">Belongs to the UPL family. K-HECT subfamily.</text>
</comment>
<evidence type="ECO:0000256" key="2">
    <source>
        <dbReference type="ARBA" id="ARBA00006331"/>
    </source>
</evidence>
<dbReference type="SUPFAM" id="SSF48371">
    <property type="entry name" value="ARM repeat"/>
    <property type="match status" value="1"/>
</dbReference>
<dbReference type="InterPro" id="IPR011989">
    <property type="entry name" value="ARM-like"/>
</dbReference>
<dbReference type="InterPro" id="IPR057948">
    <property type="entry name" value="TPR_TRIP12_N"/>
</dbReference>
<feature type="region of interest" description="Disordered" evidence="8">
    <location>
        <begin position="1125"/>
        <end position="1158"/>
    </location>
</feature>
<dbReference type="Pfam" id="PF25579">
    <property type="entry name" value="TPR_TRIP12_N"/>
    <property type="match status" value="1"/>
</dbReference>
<dbReference type="GO" id="GO:0043161">
    <property type="term" value="P:proteasome-mediated ubiquitin-dependent protein catabolic process"/>
    <property type="evidence" value="ECO:0007669"/>
    <property type="project" value="TreeGrafter"/>
</dbReference>
<dbReference type="EMBL" id="JBAMMX010000002">
    <property type="protein sequence ID" value="KAK6946422.1"/>
    <property type="molecule type" value="Genomic_DNA"/>
</dbReference>
<proteinExistence type="inferred from homology"/>
<feature type="compositionally biased region" description="Polar residues" evidence="8">
    <location>
        <begin position="37"/>
        <end position="50"/>
    </location>
</feature>
<feature type="region of interest" description="Disordered" evidence="8">
    <location>
        <begin position="1268"/>
        <end position="1300"/>
    </location>
</feature>
<dbReference type="InterPro" id="IPR016024">
    <property type="entry name" value="ARM-type_fold"/>
</dbReference>
<evidence type="ECO:0000259" key="9">
    <source>
        <dbReference type="PROSITE" id="PS50237"/>
    </source>
</evidence>
<dbReference type="Gene3D" id="3.90.1750.10">
    <property type="entry name" value="Hect, E3 ligase catalytic domains"/>
    <property type="match status" value="1"/>
</dbReference>
<evidence type="ECO:0000256" key="6">
    <source>
        <dbReference type="ARBA" id="ARBA00022786"/>
    </source>
</evidence>
<feature type="region of interest" description="Disordered" evidence="8">
    <location>
        <begin position="755"/>
        <end position="774"/>
    </location>
</feature>
<feature type="domain" description="HECT" evidence="9">
    <location>
        <begin position="1596"/>
        <end position="1921"/>
    </location>
</feature>
<feature type="region of interest" description="Disordered" evidence="8">
    <location>
        <begin position="1"/>
        <end position="128"/>
    </location>
</feature>
<dbReference type="InterPro" id="IPR000225">
    <property type="entry name" value="Armadillo"/>
</dbReference>
<feature type="compositionally biased region" description="Acidic residues" evidence="8">
    <location>
        <begin position="1063"/>
        <end position="1096"/>
    </location>
</feature>
<evidence type="ECO:0000256" key="1">
    <source>
        <dbReference type="ARBA" id="ARBA00000885"/>
    </source>
</evidence>
<dbReference type="PANTHER" id="PTHR45670:SF1">
    <property type="entry name" value="E3 UBIQUITIN-PROTEIN LIGASE HECTD1"/>
    <property type="match status" value="1"/>
</dbReference>
<dbReference type="CDD" id="cd00078">
    <property type="entry name" value="HECTc"/>
    <property type="match status" value="1"/>
</dbReference>
<dbReference type="GO" id="GO:0000209">
    <property type="term" value="P:protein polyubiquitination"/>
    <property type="evidence" value="ECO:0007669"/>
    <property type="project" value="TreeGrafter"/>
</dbReference>
<evidence type="ECO:0000256" key="7">
    <source>
        <dbReference type="PROSITE-ProRule" id="PRU00104"/>
    </source>
</evidence>
<dbReference type="EC" id="2.3.2.26" evidence="3"/>
<dbReference type="Pfam" id="PF00632">
    <property type="entry name" value="HECT"/>
    <property type="match status" value="1"/>
</dbReference>
<dbReference type="SMART" id="SM00185">
    <property type="entry name" value="ARM"/>
    <property type="match status" value="3"/>
</dbReference>
<feature type="compositionally biased region" description="Basic and acidic residues" evidence="8">
    <location>
        <begin position="76"/>
        <end position="103"/>
    </location>
</feature>